<dbReference type="CDD" id="cd03784">
    <property type="entry name" value="GT1_Gtf-like"/>
    <property type="match status" value="1"/>
</dbReference>
<dbReference type="OMA" id="STMEGVW"/>
<dbReference type="EnsemblPlants" id="Ma04_t39280.1">
    <property type="protein sequence ID" value="Ma04_p39280.1"/>
    <property type="gene ID" value="Ma04_g39280"/>
</dbReference>
<dbReference type="SUPFAM" id="SSF53756">
    <property type="entry name" value="UDP-Glycosyltransferase/glycogen phosphorylase"/>
    <property type="match status" value="1"/>
</dbReference>
<proteinExistence type="inferred from homology"/>
<dbReference type="InterPro" id="IPR002213">
    <property type="entry name" value="UDP_glucos_trans"/>
</dbReference>
<dbReference type="FunFam" id="3.40.50.2000:FF:000061">
    <property type="entry name" value="UDP-glycosyltransferase 83A1"/>
    <property type="match status" value="1"/>
</dbReference>
<dbReference type="PANTHER" id="PTHR11926">
    <property type="entry name" value="GLUCOSYL/GLUCURONOSYL TRANSFERASES"/>
    <property type="match status" value="1"/>
</dbReference>
<protein>
    <submittedName>
        <fullName evidence="3">(wild Malaysian banana) hypothetical protein</fullName>
    </submittedName>
</protein>
<keyword evidence="2" id="KW-0808">Transferase</keyword>
<dbReference type="AlphaFoldDB" id="A0A804IYV3"/>
<dbReference type="Proteomes" id="UP000012960">
    <property type="component" value="Unplaced"/>
</dbReference>
<sequence>MSPPPQVLVLPFPAQGHVVSFMSLSRGLVEQGFRITFVNTEFNHGRIAAAMSDKGCDAAGQGGIRMVAIPDGLAPGDDRNDLGKLVDGYLRVMPGCLEELITSINQSGGGEGDGIGWMIADENMAWALEVAKKMGIRAACYWTASAAMLATMMSIPKMIREGILGADGLPRRHGKYQLSPGMPSVSTTQFAWNCAGDAQGQKIIFQLVVNSNRLLELAEFIICNTVHEMESPVFALFPNILPVGPLISRQRLDHKPMGHFWPEDTTCVKWLDEQPANSVIYVAFGSFTVFDYRQLQELALGLELSRRPFLWVVRPDLASEASVAWLDSFRERTAGRGKMVSWSPQQQILAHPSIACFLSHCGWNSTMEGVWNGVPFLCWPYFTDQFLDQVYICDVWKIGLSLNADDEGTEISREQIRVKLEELLGDEGIKARAMMWKDIARKSVGEGGSSYKNMKRIVEEMNGQRV</sequence>
<name>A0A804IYV3_MUSAM</name>
<dbReference type="KEGG" id="mus:103982152"/>
<dbReference type="OrthoDB" id="5835829at2759"/>
<organism evidence="4 5">
    <name type="scientific">Musa acuminata subsp. malaccensis</name>
    <name type="common">Wild banana</name>
    <name type="synonym">Musa malaccensis</name>
    <dbReference type="NCBI Taxonomy" id="214687"/>
    <lineage>
        <taxon>Eukaryota</taxon>
        <taxon>Viridiplantae</taxon>
        <taxon>Streptophyta</taxon>
        <taxon>Embryophyta</taxon>
        <taxon>Tracheophyta</taxon>
        <taxon>Spermatophyta</taxon>
        <taxon>Magnoliopsida</taxon>
        <taxon>Liliopsida</taxon>
        <taxon>Zingiberales</taxon>
        <taxon>Musaceae</taxon>
        <taxon>Musa</taxon>
    </lineage>
</organism>
<dbReference type="PANTHER" id="PTHR11926:SF1412">
    <property type="entry name" value="UDP-GLYCOSYLTRANSFERASE 83A1-LIKE"/>
    <property type="match status" value="1"/>
</dbReference>
<dbReference type="InParanoid" id="A0A804IYV3"/>
<comment type="similarity">
    <text evidence="1">Belongs to the UDP-glycosyltransferase family.</text>
</comment>
<evidence type="ECO:0000313" key="5">
    <source>
        <dbReference type="Proteomes" id="UP000012960"/>
    </source>
</evidence>
<evidence type="ECO:0000256" key="2">
    <source>
        <dbReference type="ARBA" id="ARBA00022679"/>
    </source>
</evidence>
<dbReference type="GO" id="GO:0008194">
    <property type="term" value="F:UDP-glycosyltransferase activity"/>
    <property type="evidence" value="ECO:0000318"/>
    <property type="project" value="GO_Central"/>
</dbReference>
<evidence type="ECO:0000313" key="4">
    <source>
        <dbReference type="EnsemblPlants" id="Ma04_p39280.1"/>
    </source>
</evidence>
<accession>A0A804IYV3</accession>
<dbReference type="Gene3D" id="3.40.50.2000">
    <property type="entry name" value="Glycogen Phosphorylase B"/>
    <property type="match status" value="2"/>
</dbReference>
<reference evidence="4" key="2">
    <citation type="submission" date="2021-05" db="UniProtKB">
        <authorList>
            <consortium name="EnsemblPlants"/>
        </authorList>
    </citation>
    <scope>IDENTIFICATION</scope>
    <source>
        <strain evidence="4">subsp. malaccensis</strain>
    </source>
</reference>
<dbReference type="EMBL" id="HG996469">
    <property type="protein sequence ID" value="CAG1844735.1"/>
    <property type="molecule type" value="Genomic_DNA"/>
</dbReference>
<gene>
    <name evidence="3" type="ORF">GSMUA_145300.1</name>
</gene>
<evidence type="ECO:0000256" key="1">
    <source>
        <dbReference type="ARBA" id="ARBA00009995"/>
    </source>
</evidence>
<keyword evidence="5" id="KW-1185">Reference proteome</keyword>
<evidence type="ECO:0000313" key="3">
    <source>
        <dbReference type="EMBL" id="CAG1844735.1"/>
    </source>
</evidence>
<dbReference type="FunFam" id="3.40.50.2000:FF:000108">
    <property type="entry name" value="UDP-glycosyltransferase 83A1"/>
    <property type="match status" value="1"/>
</dbReference>
<dbReference type="Pfam" id="PF00201">
    <property type="entry name" value="UDPGT"/>
    <property type="match status" value="1"/>
</dbReference>
<reference evidence="3" key="1">
    <citation type="submission" date="2021-03" db="EMBL/GenBank/DDBJ databases">
        <authorList>
            <consortium name="Genoscope - CEA"/>
            <person name="William W."/>
        </authorList>
    </citation>
    <scope>NUCLEOTIDE SEQUENCE</scope>
    <source>
        <strain evidence="3">Doubled-haploid Pahang</strain>
    </source>
</reference>
<dbReference type="Gramene" id="Ma04_t39280.1">
    <property type="protein sequence ID" value="Ma04_p39280.1"/>
    <property type="gene ID" value="Ma04_g39280"/>
</dbReference>